<evidence type="ECO:0000313" key="3">
    <source>
        <dbReference type="Proteomes" id="UP000199337"/>
    </source>
</evidence>
<dbReference type="AlphaFoldDB" id="A0A1I2PID4"/>
<gene>
    <name evidence="2" type="ORF">SAMN05660649_00895</name>
</gene>
<keyword evidence="1" id="KW-1133">Transmembrane helix</keyword>
<reference evidence="3" key="1">
    <citation type="submission" date="2016-10" db="EMBL/GenBank/DDBJ databases">
        <authorList>
            <person name="Varghese N."/>
            <person name="Submissions S."/>
        </authorList>
    </citation>
    <scope>NUCLEOTIDE SEQUENCE [LARGE SCALE GENOMIC DNA]</scope>
    <source>
        <strain evidence="3">DSM 17038</strain>
    </source>
</reference>
<proteinExistence type="predicted"/>
<evidence type="ECO:0000256" key="1">
    <source>
        <dbReference type="SAM" id="Phobius"/>
    </source>
</evidence>
<accession>A0A1I2PID4</accession>
<keyword evidence="1" id="KW-0472">Membrane</keyword>
<dbReference type="Proteomes" id="UP000199337">
    <property type="component" value="Unassembled WGS sequence"/>
</dbReference>
<name>A0A1I2PID4_9FIRM</name>
<evidence type="ECO:0000313" key="2">
    <source>
        <dbReference type="EMBL" id="SFG15320.1"/>
    </source>
</evidence>
<feature type="transmembrane region" description="Helical" evidence="1">
    <location>
        <begin position="6"/>
        <end position="26"/>
    </location>
</feature>
<dbReference type="EMBL" id="FOOX01000002">
    <property type="protein sequence ID" value="SFG15320.1"/>
    <property type="molecule type" value="Genomic_DNA"/>
</dbReference>
<sequence length="51" mass="5803">MSLTLIAQILSLIIVLGIIFGINILVRSFKNINTRLLTIENKIKHMPIDKE</sequence>
<keyword evidence="3" id="KW-1185">Reference proteome</keyword>
<protein>
    <submittedName>
        <fullName evidence="2">Uncharacterized protein</fullName>
    </submittedName>
</protein>
<keyword evidence="1" id="KW-0812">Transmembrane</keyword>
<organism evidence="2 3">
    <name type="scientific">Desulfotruncus arcticus DSM 17038</name>
    <dbReference type="NCBI Taxonomy" id="1121424"/>
    <lineage>
        <taxon>Bacteria</taxon>
        <taxon>Bacillati</taxon>
        <taxon>Bacillota</taxon>
        <taxon>Clostridia</taxon>
        <taxon>Eubacteriales</taxon>
        <taxon>Desulfallaceae</taxon>
        <taxon>Desulfotruncus</taxon>
    </lineage>
</organism>